<dbReference type="Proteomes" id="UP000824176">
    <property type="component" value="Unassembled WGS sequence"/>
</dbReference>
<accession>A0A9D2GVX3</accession>
<protein>
    <submittedName>
        <fullName evidence="1">Uncharacterized protein</fullName>
    </submittedName>
</protein>
<reference evidence="1" key="1">
    <citation type="journal article" date="2021" name="PeerJ">
        <title>Extensive microbial diversity within the chicken gut microbiome revealed by metagenomics and culture.</title>
        <authorList>
            <person name="Gilroy R."/>
            <person name="Ravi A."/>
            <person name="Getino M."/>
            <person name="Pursley I."/>
            <person name="Horton D.L."/>
            <person name="Alikhan N.F."/>
            <person name="Baker D."/>
            <person name="Gharbi K."/>
            <person name="Hall N."/>
            <person name="Watson M."/>
            <person name="Adriaenssens E.M."/>
            <person name="Foster-Nyarko E."/>
            <person name="Jarju S."/>
            <person name="Secka A."/>
            <person name="Antonio M."/>
            <person name="Oren A."/>
            <person name="Chaudhuri R.R."/>
            <person name="La Ragione R."/>
            <person name="Hildebrand F."/>
            <person name="Pallen M.J."/>
        </authorList>
    </citation>
    <scope>NUCLEOTIDE SEQUENCE</scope>
    <source>
        <strain evidence="1">ChiW4-1371</strain>
    </source>
</reference>
<name>A0A9D2GVX3_9BACT</name>
<evidence type="ECO:0000313" key="2">
    <source>
        <dbReference type="Proteomes" id="UP000824176"/>
    </source>
</evidence>
<reference evidence="1" key="2">
    <citation type="submission" date="2021-04" db="EMBL/GenBank/DDBJ databases">
        <authorList>
            <person name="Gilroy R."/>
        </authorList>
    </citation>
    <scope>NUCLEOTIDE SEQUENCE</scope>
    <source>
        <strain evidence="1">ChiW4-1371</strain>
    </source>
</reference>
<dbReference type="SUPFAM" id="SSF81301">
    <property type="entry name" value="Nucleotidyltransferase"/>
    <property type="match status" value="1"/>
</dbReference>
<gene>
    <name evidence="1" type="ORF">H9804_10470</name>
</gene>
<dbReference type="InterPro" id="IPR027417">
    <property type="entry name" value="P-loop_NTPase"/>
</dbReference>
<dbReference type="SUPFAM" id="SSF52540">
    <property type="entry name" value="P-loop containing nucleoside triphosphate hydrolases"/>
    <property type="match status" value="1"/>
</dbReference>
<proteinExistence type="predicted"/>
<dbReference type="AlphaFoldDB" id="A0A9D2GVX3"/>
<evidence type="ECO:0000313" key="1">
    <source>
        <dbReference type="EMBL" id="HIZ90359.1"/>
    </source>
</evidence>
<comment type="caution">
    <text evidence="1">The sequence shown here is derived from an EMBL/GenBank/DDBJ whole genome shotgun (WGS) entry which is preliminary data.</text>
</comment>
<dbReference type="Gene3D" id="3.40.50.300">
    <property type="entry name" value="P-loop containing nucleotide triphosphate hydrolases"/>
    <property type="match status" value="1"/>
</dbReference>
<organism evidence="1 2">
    <name type="scientific">Candidatus Mucispirillum faecigallinarum</name>
    <dbReference type="NCBI Taxonomy" id="2838699"/>
    <lineage>
        <taxon>Bacteria</taxon>
        <taxon>Pseudomonadati</taxon>
        <taxon>Deferribacterota</taxon>
        <taxon>Deferribacteres</taxon>
        <taxon>Deferribacterales</taxon>
        <taxon>Mucispirillaceae</taxon>
        <taxon>Mucispirillum</taxon>
    </lineage>
</organism>
<sequence>MKLFVLGNINAGKSTYIKKIFSKLPDYKYIAIDEYRIKYNDEQKARNCFIKDVLKYPNCIVEFTGFGDIAQNLQNKLPNNSCLIIFINTPKEVCINRINDKIDYFKSIPYPENVDKIGNTINMLDIYIQQDKLYENWNNAAINIYSVCNNDNNDLSDDIPYLHYHNLFELINLFRQNKYKSLISFGSLGRQELTINSDMDLMLVTSRKVSYIKELLENFYQTNAVIKILGNKLIITMKNNIQIELYVVKNFIQNIKNYHGSQIKNTAKTILLGNKNLLETINNALSVYQNTEYLYDNIIIKLENYINLYKKMFNQKDIFGCYFYHSLVIFEYMRILCIKENITEYLYCPKNVNENTNTIVKKYKLYEIMPFNYDKDYIEKVISYYHNLINSIPYKVK</sequence>
<dbReference type="EMBL" id="DXAQ01000156">
    <property type="protein sequence ID" value="HIZ90359.1"/>
    <property type="molecule type" value="Genomic_DNA"/>
</dbReference>
<dbReference type="InterPro" id="IPR043519">
    <property type="entry name" value="NT_sf"/>
</dbReference>